<dbReference type="SMART" id="SM00387">
    <property type="entry name" value="HATPase_c"/>
    <property type="match status" value="1"/>
</dbReference>
<gene>
    <name evidence="13" type="ORF">RHAB21_04154</name>
</gene>
<name>A0ABN7JY61_9HYPH</name>
<comment type="caution">
    <text evidence="13">The sequence shown here is derived from an EMBL/GenBank/DDBJ whole genome shotgun (WGS) entry which is preliminary data.</text>
</comment>
<organism evidence="13 14">
    <name type="scientific">Pseudorhizobium halotolerans</name>
    <dbReference type="NCBI Taxonomy" id="1233081"/>
    <lineage>
        <taxon>Bacteria</taxon>
        <taxon>Pseudomonadati</taxon>
        <taxon>Pseudomonadota</taxon>
        <taxon>Alphaproteobacteria</taxon>
        <taxon>Hyphomicrobiales</taxon>
        <taxon>Rhizobiaceae</taxon>
        <taxon>Rhizobium/Agrobacterium group</taxon>
        <taxon>Pseudorhizobium</taxon>
    </lineage>
</organism>
<dbReference type="Proteomes" id="UP000601041">
    <property type="component" value="Unassembled WGS sequence"/>
</dbReference>
<dbReference type="PANTHER" id="PTHR43065">
    <property type="entry name" value="SENSOR HISTIDINE KINASE"/>
    <property type="match status" value="1"/>
</dbReference>
<evidence type="ECO:0000256" key="4">
    <source>
        <dbReference type="ARBA" id="ARBA00022679"/>
    </source>
</evidence>
<dbReference type="InterPro" id="IPR004358">
    <property type="entry name" value="Sig_transdc_His_kin-like_C"/>
</dbReference>
<dbReference type="Gene3D" id="3.30.450.20">
    <property type="entry name" value="PAS domain"/>
    <property type="match status" value="2"/>
</dbReference>
<dbReference type="SUPFAM" id="SSF47384">
    <property type="entry name" value="Homodimeric domain of signal transducing histidine kinase"/>
    <property type="match status" value="1"/>
</dbReference>
<evidence type="ECO:0000256" key="7">
    <source>
        <dbReference type="ARBA" id="ARBA00022777"/>
    </source>
</evidence>
<dbReference type="RefSeq" id="WP_183949771.1">
    <property type="nucleotide sequence ID" value="NZ_CABFWE030000011.1"/>
</dbReference>
<dbReference type="InterPro" id="IPR029151">
    <property type="entry name" value="Sensor-like_sf"/>
</dbReference>
<dbReference type="InterPro" id="IPR036097">
    <property type="entry name" value="HisK_dim/P_sf"/>
</dbReference>
<evidence type="ECO:0000256" key="6">
    <source>
        <dbReference type="ARBA" id="ARBA00022741"/>
    </source>
</evidence>
<dbReference type="InterPro" id="IPR017055">
    <property type="entry name" value="Sig_transdc_His_kinase_DctB"/>
</dbReference>
<evidence type="ECO:0000256" key="9">
    <source>
        <dbReference type="ARBA" id="ARBA00022989"/>
    </source>
</evidence>
<comment type="subcellular location">
    <subcellularLocation>
        <location evidence="11">Cell inner membrane</location>
    </subcellularLocation>
    <subcellularLocation>
        <location evidence="2">Cell membrane</location>
        <topology evidence="2">Multi-pass membrane protein</topology>
    </subcellularLocation>
</comment>
<keyword evidence="3 11" id="KW-1003">Cell membrane</keyword>
<protein>
    <recommendedName>
        <fullName evidence="11">C4-dicarboxylate transport sensor protein</fullName>
        <ecNumber evidence="11">2.7.13.3</ecNumber>
    </recommendedName>
</protein>
<accession>A0ABN7JY61</accession>
<keyword evidence="9 11" id="KW-1133">Transmembrane helix</keyword>
<dbReference type="EMBL" id="CABFWE030000011">
    <property type="protein sequence ID" value="CAD7050362.1"/>
    <property type="molecule type" value="Genomic_DNA"/>
</dbReference>
<dbReference type="Pfam" id="PF02518">
    <property type="entry name" value="HATPase_c"/>
    <property type="match status" value="1"/>
</dbReference>
<evidence type="ECO:0000256" key="11">
    <source>
        <dbReference type="PIRNR" id="PIRNR036431"/>
    </source>
</evidence>
<keyword evidence="10 11" id="KW-0902">Two-component regulatory system</keyword>
<keyword evidence="11" id="KW-0997">Cell inner membrane</keyword>
<dbReference type="PIRSF" id="PIRSF036431">
    <property type="entry name" value="STHK_DctB"/>
    <property type="match status" value="1"/>
</dbReference>
<evidence type="ECO:0000256" key="5">
    <source>
        <dbReference type="ARBA" id="ARBA00022692"/>
    </source>
</evidence>
<keyword evidence="4 11" id="KW-0808">Transferase</keyword>
<comment type="function">
    <text evidence="11">Member of the two-component regulatory system DctB/DctD involved in the transport of C4-dicarboxylates. DctB functions as a membrane-associated protein kinase that phosphorylates DctD in response to environmental signals.</text>
</comment>
<dbReference type="SUPFAM" id="SSF103190">
    <property type="entry name" value="Sensory domain-like"/>
    <property type="match status" value="1"/>
</dbReference>
<dbReference type="Gene3D" id="6.10.250.3020">
    <property type="match status" value="1"/>
</dbReference>
<feature type="transmembrane region" description="Helical" evidence="11">
    <location>
        <begin position="294"/>
        <end position="314"/>
    </location>
</feature>
<dbReference type="PRINTS" id="PR00344">
    <property type="entry name" value="BCTRLSENSOR"/>
</dbReference>
<proteinExistence type="predicted"/>
<dbReference type="SUPFAM" id="SSF55874">
    <property type="entry name" value="ATPase domain of HSP90 chaperone/DNA topoisomerase II/histidine kinase"/>
    <property type="match status" value="1"/>
</dbReference>
<keyword evidence="5 11" id="KW-0812">Transmembrane</keyword>
<evidence type="ECO:0000256" key="8">
    <source>
        <dbReference type="ARBA" id="ARBA00022840"/>
    </source>
</evidence>
<dbReference type="Gene3D" id="1.10.287.130">
    <property type="match status" value="1"/>
</dbReference>
<evidence type="ECO:0000313" key="14">
    <source>
        <dbReference type="Proteomes" id="UP000601041"/>
    </source>
</evidence>
<dbReference type="InterPro" id="IPR005467">
    <property type="entry name" value="His_kinase_dom"/>
</dbReference>
<feature type="domain" description="Histidine kinase" evidence="12">
    <location>
        <begin position="378"/>
        <end position="590"/>
    </location>
</feature>
<keyword evidence="6 11" id="KW-0547">Nucleotide-binding</keyword>
<evidence type="ECO:0000256" key="3">
    <source>
        <dbReference type="ARBA" id="ARBA00022475"/>
    </source>
</evidence>
<dbReference type="PANTHER" id="PTHR43065:SF46">
    <property type="entry name" value="C4-DICARBOXYLATE TRANSPORT SENSOR PROTEIN DCTB"/>
    <property type="match status" value="1"/>
</dbReference>
<dbReference type="Gene3D" id="3.30.565.10">
    <property type="entry name" value="Histidine kinase-like ATPase, C-terminal domain"/>
    <property type="match status" value="1"/>
</dbReference>
<evidence type="ECO:0000256" key="2">
    <source>
        <dbReference type="ARBA" id="ARBA00004651"/>
    </source>
</evidence>
<comment type="caution">
    <text evidence="11">Lacks conserved residue(s) required for the propagation of feature annotation.</text>
</comment>
<dbReference type="InterPro" id="IPR003594">
    <property type="entry name" value="HATPase_dom"/>
</dbReference>
<evidence type="ECO:0000259" key="12">
    <source>
        <dbReference type="PROSITE" id="PS50109"/>
    </source>
</evidence>
<keyword evidence="14" id="KW-1185">Reference proteome</keyword>
<evidence type="ECO:0000256" key="10">
    <source>
        <dbReference type="ARBA" id="ARBA00023012"/>
    </source>
</evidence>
<evidence type="ECO:0000313" key="13">
    <source>
        <dbReference type="EMBL" id="CAD7050362.1"/>
    </source>
</evidence>
<keyword evidence="11" id="KW-0472">Membrane</keyword>
<sequence>MLTASFNRMAAVILLVTSLASWFSYHVARNLVLHKQEAQLEQSLLLTKRSITAEIDRFRSLPAIVGEDARVRALASDTSRVAIDAANAYLERIVEQTGPADLYVLNAAGLTLAASNHATPQSFVGHDYSFRPYFRDALLTGNGRFYAIGVTTRKPGYFLSSRIDIAGAQPVVVVVKADLSPLEAAWSAAGVRIAIADRAGVVFLSGDPAWKYRPLQPLADQMLERLLQERTYDGVDLARAEPISSTLDASRPADTSVIMPGADRRLMAKFAPLQPDDWQIVAAADVRQVDMIGALWAFAVFAVGLTTGAIFYVLRQRRQLVRMRLRQGELLERMVAERTHDLACEIDMRKRTEEELRQAQQGLIHSEKMAALGRMSTAIVHEVSQPLAALDATLATAGLLADQGRRADAGERLTKARDLVRRMQRTVKHLKTFARKDVSEFEILAVDSVIRNVLELASPRSRAMGVDVDVAAGKALAVRAVSVKLEQAMLNLLLNALDAVQDRPDPRVRIESGRIGEQVEIAIIDNGSGIAPDLRERIIEPFFTTKLTGEGLGLGLSIATTIIKECGGAIRFEDAEEGGTRTVITVPAANDAGLRLEAAQ</sequence>
<keyword evidence="7 11" id="KW-0418">Kinase</keyword>
<reference evidence="13 14" key="1">
    <citation type="submission" date="2020-11" db="EMBL/GenBank/DDBJ databases">
        <authorList>
            <person name="Lassalle F."/>
        </authorList>
    </citation>
    <scope>NUCLEOTIDE SEQUENCE [LARGE SCALE GENOMIC DNA]</scope>
    <source>
        <strain evidence="13 14">AB21</strain>
    </source>
</reference>
<dbReference type="InterPro" id="IPR036890">
    <property type="entry name" value="HATPase_C_sf"/>
</dbReference>
<dbReference type="EC" id="2.7.13.3" evidence="11"/>
<keyword evidence="8 11" id="KW-0067">ATP-binding</keyword>
<dbReference type="PROSITE" id="PS50109">
    <property type="entry name" value="HIS_KIN"/>
    <property type="match status" value="1"/>
</dbReference>
<dbReference type="GO" id="GO:0016301">
    <property type="term" value="F:kinase activity"/>
    <property type="evidence" value="ECO:0007669"/>
    <property type="project" value="UniProtKB-KW"/>
</dbReference>
<comment type="catalytic activity">
    <reaction evidence="1 11">
        <text>ATP + protein L-histidine = ADP + protein N-phospho-L-histidine.</text>
        <dbReference type="EC" id="2.7.13.3"/>
    </reaction>
</comment>
<evidence type="ECO:0000256" key="1">
    <source>
        <dbReference type="ARBA" id="ARBA00000085"/>
    </source>
</evidence>